<feature type="compositionally biased region" description="Polar residues" evidence="1">
    <location>
        <begin position="322"/>
        <end position="331"/>
    </location>
</feature>
<organism evidence="2">
    <name type="scientific">viral metagenome</name>
    <dbReference type="NCBI Taxonomy" id="1070528"/>
    <lineage>
        <taxon>unclassified sequences</taxon>
        <taxon>metagenomes</taxon>
        <taxon>organismal metagenomes</taxon>
    </lineage>
</organism>
<feature type="compositionally biased region" description="Polar residues" evidence="1">
    <location>
        <begin position="302"/>
        <end position="311"/>
    </location>
</feature>
<feature type="compositionally biased region" description="Polar residues" evidence="1">
    <location>
        <begin position="342"/>
        <end position="351"/>
    </location>
</feature>
<feature type="compositionally biased region" description="Polar residues" evidence="1">
    <location>
        <begin position="282"/>
        <end position="291"/>
    </location>
</feature>
<feature type="compositionally biased region" description="Basic and acidic residues" evidence="1">
    <location>
        <begin position="120"/>
        <end position="152"/>
    </location>
</feature>
<feature type="compositionally biased region" description="Basic residues" evidence="1">
    <location>
        <begin position="153"/>
        <end position="162"/>
    </location>
</feature>
<sequence>MFGPLHGFIDKISTKSVKKNETDEKPETKAQPNLLNITIPDTFIKARTPSEIPIQLIPPSVIPKESKKASKKDTQKREQRDNKPFKDKDNDKKNDNKGDNKHDRGDRGDGRGKRFGSYISERDQARGRYFDKSRDQHELQKYRLDADGDNNRSKKKSKRHSSKISDSENIDELSEKVIKKYRMAEEEELSETENDVESQKPIKVIKPQVIPRETKEEQKVEPPQNEIQPEKPKEDPKNNANINPKQSEKPNEEPRANQNPNINPKQSEKPKEEQKPNEEPRVNQNPNINPKQSEKPKEEPRVNQNPNINPKQSEKPKEEPRVNQNPNINPKQSEKPKEEPRVNQNPNINPKQSEKPKEEPRINQNPNINPKQSEKPKEEPRINQNPNINPKQSEKPKEEPRINQNPNINPKQSEKPKEEPGTEFEQQIKSSNETVLYETLTHDEDKNKDLLRSRYDKLKKAYIAKHYELVKVFNGYRNLYQKAFLGENQEQKDIYWNKMKEIRDLLQKCQNDMKYSHTTMSNILPPSNVPLPITSNDISKLSDGKDVDKTYLEKHNELINIYKAYQTLYNKVVDIGKLKYKSEITRDQLDAMIRDQNTIVNNLVQMQNNLLQSGVLEKNEIVNVNTPNTVPLQQYNHQFINQLQKVTQNGKMNLTPNQHTKIQKFIKVDTEQNPKKINQIQILN</sequence>
<protein>
    <submittedName>
        <fullName evidence="2">Uncharacterized protein</fullName>
    </submittedName>
</protein>
<feature type="region of interest" description="Disordered" evidence="1">
    <location>
        <begin position="50"/>
        <end position="432"/>
    </location>
</feature>
<feature type="compositionally biased region" description="Polar residues" evidence="1">
    <location>
        <begin position="402"/>
        <end position="411"/>
    </location>
</feature>
<feature type="compositionally biased region" description="Basic and acidic residues" evidence="1">
    <location>
        <begin position="266"/>
        <end position="281"/>
    </location>
</feature>
<feature type="compositionally biased region" description="Basic and acidic residues" evidence="1">
    <location>
        <begin position="228"/>
        <end position="237"/>
    </location>
</feature>
<feature type="compositionally biased region" description="Basic and acidic residues" evidence="1">
    <location>
        <begin position="392"/>
        <end position="401"/>
    </location>
</feature>
<proteinExistence type="predicted"/>
<dbReference type="EMBL" id="MN739756">
    <property type="protein sequence ID" value="QHT25144.1"/>
    <property type="molecule type" value="Genomic_DNA"/>
</dbReference>
<feature type="compositionally biased region" description="Basic and acidic residues" evidence="1">
    <location>
        <begin position="352"/>
        <end position="361"/>
    </location>
</feature>
<feature type="compositionally biased region" description="Polar residues" evidence="1">
    <location>
        <begin position="362"/>
        <end position="371"/>
    </location>
</feature>
<reference evidence="2" key="1">
    <citation type="journal article" date="2020" name="Nature">
        <title>Giant virus diversity and host interactions through global metagenomics.</title>
        <authorList>
            <person name="Schulz F."/>
            <person name="Roux S."/>
            <person name="Paez-Espino D."/>
            <person name="Jungbluth S."/>
            <person name="Walsh D.A."/>
            <person name="Denef V.J."/>
            <person name="McMahon K.D."/>
            <person name="Konstantinidis K.T."/>
            <person name="Eloe-Fadrosh E.A."/>
            <person name="Kyrpides N.C."/>
            <person name="Woyke T."/>
        </authorList>
    </citation>
    <scope>NUCLEOTIDE SEQUENCE</scope>
    <source>
        <strain evidence="2">GVMAG-M-3300023179-150</strain>
    </source>
</reference>
<accession>A0A6C0E7T9</accession>
<feature type="compositionally biased region" description="Basic and acidic residues" evidence="1">
    <location>
        <begin position="292"/>
        <end position="301"/>
    </location>
</feature>
<feature type="compositionally biased region" description="Basic and acidic residues" evidence="1">
    <location>
        <begin position="332"/>
        <end position="341"/>
    </location>
</feature>
<feature type="compositionally biased region" description="Basic and acidic residues" evidence="1">
    <location>
        <begin position="64"/>
        <end position="112"/>
    </location>
</feature>
<feature type="compositionally biased region" description="Acidic residues" evidence="1">
    <location>
        <begin position="185"/>
        <end position="196"/>
    </location>
</feature>
<feature type="compositionally biased region" description="Basic and acidic residues" evidence="1">
    <location>
        <begin position="372"/>
        <end position="381"/>
    </location>
</feature>
<feature type="region of interest" description="Disordered" evidence="1">
    <location>
        <begin position="1"/>
        <end position="34"/>
    </location>
</feature>
<evidence type="ECO:0000313" key="2">
    <source>
        <dbReference type="EMBL" id="QHT25144.1"/>
    </source>
</evidence>
<evidence type="ECO:0000256" key="1">
    <source>
        <dbReference type="SAM" id="MobiDB-lite"/>
    </source>
</evidence>
<feature type="compositionally biased region" description="Polar residues" evidence="1">
    <location>
        <begin position="382"/>
        <end position="391"/>
    </location>
</feature>
<name>A0A6C0E7T9_9ZZZZ</name>
<feature type="compositionally biased region" description="Basic and acidic residues" evidence="1">
    <location>
        <begin position="246"/>
        <end position="255"/>
    </location>
</feature>
<feature type="compositionally biased region" description="Basic and acidic residues" evidence="1">
    <location>
        <begin position="173"/>
        <end position="184"/>
    </location>
</feature>
<feature type="compositionally biased region" description="Basic and acidic residues" evidence="1">
    <location>
        <begin position="312"/>
        <end position="321"/>
    </location>
</feature>
<feature type="compositionally biased region" description="Basic and acidic residues" evidence="1">
    <location>
        <begin position="8"/>
        <end position="28"/>
    </location>
</feature>
<dbReference type="AlphaFoldDB" id="A0A6C0E7T9"/>